<dbReference type="EMBL" id="GL984106">
    <property type="protein sequence ID" value="EGR29787.1"/>
    <property type="molecule type" value="Genomic_DNA"/>
</dbReference>
<keyword evidence="2" id="KW-0732">Signal</keyword>
<organism evidence="3 4">
    <name type="scientific">Ichthyophthirius multifiliis</name>
    <name type="common">White spot disease agent</name>
    <name type="synonym">Ich</name>
    <dbReference type="NCBI Taxonomy" id="5932"/>
    <lineage>
        <taxon>Eukaryota</taxon>
        <taxon>Sar</taxon>
        <taxon>Alveolata</taxon>
        <taxon>Ciliophora</taxon>
        <taxon>Intramacronucleata</taxon>
        <taxon>Oligohymenophorea</taxon>
        <taxon>Hymenostomatida</taxon>
        <taxon>Ophryoglenina</taxon>
        <taxon>Ichthyophthirius</taxon>
    </lineage>
</organism>
<accession>G0QYC4</accession>
<evidence type="ECO:0000313" key="4">
    <source>
        <dbReference type="Proteomes" id="UP000008983"/>
    </source>
</evidence>
<feature type="region of interest" description="Disordered" evidence="1">
    <location>
        <begin position="798"/>
        <end position="843"/>
    </location>
</feature>
<sequence length="998" mass="110187">MYQIKKILLVLVLITLAHADLKCTWEYQKSTYLATCANGLDVCQQYNSLDLAKSACIQSDECYGITKVLYEQDGSENEQKDNREKNEPQYVYELRGSSNFQFSIDAQQESWVKKTCEEEHSACYTSEQKSRILDGCIDGCPQFDDLDQALEACTKYNDVKKPSRACGGVSYVQSNVKSKQGWVYQLRLSNQLSQASNSNISSWQKIPCVEQNSRCDYGLRRNAYLQGCAQECVDFDHLVDAQRECDKDKSCTGVTYSTKELGGARSQGSRYQLRSGATAIPTTTVSTPQTSWLKANTCKNPAPQIMEWSSAYSGFQLGDCADGCVDYSKLQEAINACSQLDVCDGITYSQIKFGGNQSKGAHQGTWGYQLRKSTTLVVSENKEISWVKNVIKQSSSNQASACYSGKSESKELISCINGCLDYDTLETALKECTRLGLICGGVTYADKSAGSKARGATDGMFGFQLRKSNQLFEVGNPQIISWQKIPCVDVNTRCDFQVQRNQYLEGCIEECSDFKTLLEAQSACDQNPQCGGVTWSNPEFGGNKSQGKVNGYGYQLRASTVAKASSHEYSWVKNNLCPIKDENEETSVTEWSRAFYGVELKGCCQDCVDFGTLEEAILECKKYKRCGGITYAHITFGGQRSTGPIEGGWGYQLRESTNFTPSNNGEFSWVKYVKQIYNMSSEPVCYSQEISNTYIKGCALKCQDFENLEAAQKACNGDINCGGITKSSKIQGGASSTLNGGYQLRVADLETSPNGESSWRKIVCPPPKTVTVVPSHVQTPIYTFSNDVDDSDISKHIKSKESYNHQHTTKTPTTPKPPTPQPPKFTTIPTKPITPAPKTPTPIPPIIPTPSKPTSQVPTVITPVIPTLTTPISVKPKPTSKVPTIFTPQVPSVPKTVSYPTSQVKTVITPPSIPTMPTKVPTTIVPPKKPCPQACVIFYTECNFQGQELKICESSPKEKRIVYKSALVPKNVKAKFVMKADIFILAQFQQHKQYVCIS</sequence>
<feature type="compositionally biased region" description="Pro residues" evidence="1">
    <location>
        <begin position="814"/>
        <end position="823"/>
    </location>
</feature>
<keyword evidence="4" id="KW-1185">Reference proteome</keyword>
<dbReference type="InParanoid" id="G0QYC4"/>
<dbReference type="RefSeq" id="XP_004031023.1">
    <property type="nucleotide sequence ID" value="XM_004030975.1"/>
</dbReference>
<evidence type="ECO:0000256" key="2">
    <source>
        <dbReference type="SAM" id="SignalP"/>
    </source>
</evidence>
<feature type="chain" id="PRO_5003408233" evidence="2">
    <location>
        <begin position="20"/>
        <end position="998"/>
    </location>
</feature>
<feature type="signal peptide" evidence="2">
    <location>
        <begin position="1"/>
        <end position="19"/>
    </location>
</feature>
<proteinExistence type="predicted"/>
<dbReference type="Proteomes" id="UP000008983">
    <property type="component" value="Unassembled WGS sequence"/>
</dbReference>
<dbReference type="OrthoDB" id="324981at2759"/>
<evidence type="ECO:0000313" key="3">
    <source>
        <dbReference type="EMBL" id="EGR29787.1"/>
    </source>
</evidence>
<gene>
    <name evidence="3" type="ORF">IMG5_148680</name>
</gene>
<evidence type="ECO:0000256" key="1">
    <source>
        <dbReference type="SAM" id="MobiDB-lite"/>
    </source>
</evidence>
<feature type="compositionally biased region" description="Pro residues" evidence="1">
    <location>
        <begin position="832"/>
        <end position="843"/>
    </location>
</feature>
<dbReference type="GeneID" id="14905880"/>
<name>G0QYC4_ICHMU</name>
<reference evidence="3 4" key="1">
    <citation type="submission" date="2011-07" db="EMBL/GenBank/DDBJ databases">
        <authorList>
            <person name="Coyne R."/>
            <person name="Brami D."/>
            <person name="Johnson J."/>
            <person name="Hostetler J."/>
            <person name="Hannick L."/>
            <person name="Clark T."/>
            <person name="Cassidy-Hanley D."/>
            <person name="Inman J."/>
        </authorList>
    </citation>
    <scope>NUCLEOTIDE SEQUENCE [LARGE SCALE GENOMIC DNA]</scope>
    <source>
        <strain evidence="3 4">G5</strain>
    </source>
</reference>
<protein>
    <submittedName>
        <fullName evidence="3">Uncharacterized protein</fullName>
    </submittedName>
</protein>
<dbReference type="AlphaFoldDB" id="G0QYC4"/>
<dbReference type="eggNOG" id="ENOG502SEY1">
    <property type="taxonomic scope" value="Eukaryota"/>
</dbReference>